<dbReference type="AlphaFoldDB" id="A0A0G1IJD4"/>
<dbReference type="GO" id="GO:0048038">
    <property type="term" value="F:quinone binding"/>
    <property type="evidence" value="ECO:0007669"/>
    <property type="project" value="UniProtKB-KW"/>
</dbReference>
<sequence>MINRIIFILSLAGVLMAAYVLQSFLRNTGILCLTGGGCELVRKSPVSYPFGIPVPAFGLVGYTGLTILSFLRTTDRSASNNKLLKFMLGIAIFGVCFVSWFTIMELFVIKGICTWCAISAVDMYIVFGLVIKSMLLSRK</sequence>
<evidence type="ECO:0000256" key="6">
    <source>
        <dbReference type="ARBA" id="ARBA00023002"/>
    </source>
</evidence>
<dbReference type="InterPro" id="IPR012932">
    <property type="entry name" value="VKOR"/>
</dbReference>
<dbReference type="EMBL" id="LCIQ01000054">
    <property type="protein sequence ID" value="KKT58968.1"/>
    <property type="molecule type" value="Genomic_DNA"/>
</dbReference>
<evidence type="ECO:0000256" key="10">
    <source>
        <dbReference type="SAM" id="Phobius"/>
    </source>
</evidence>
<dbReference type="GO" id="GO:0016020">
    <property type="term" value="C:membrane"/>
    <property type="evidence" value="ECO:0007669"/>
    <property type="project" value="UniProtKB-SubCell"/>
</dbReference>
<evidence type="ECO:0000256" key="3">
    <source>
        <dbReference type="ARBA" id="ARBA00022692"/>
    </source>
</evidence>
<keyword evidence="7 10" id="KW-0472">Membrane</keyword>
<keyword evidence="3 10" id="KW-0812">Transmembrane</keyword>
<dbReference type="InterPro" id="IPR044698">
    <property type="entry name" value="VKOR/LTO1"/>
</dbReference>
<protein>
    <recommendedName>
        <fullName evidence="11">Vitamin K epoxide reductase domain-containing protein</fullName>
    </recommendedName>
</protein>
<evidence type="ECO:0000259" key="11">
    <source>
        <dbReference type="SMART" id="SM00756"/>
    </source>
</evidence>
<evidence type="ECO:0000256" key="8">
    <source>
        <dbReference type="ARBA" id="ARBA00023157"/>
    </source>
</evidence>
<comment type="subcellular location">
    <subcellularLocation>
        <location evidence="1">Membrane</location>
        <topology evidence="1">Multi-pass membrane protein</topology>
    </subcellularLocation>
</comment>
<dbReference type="Proteomes" id="UP000034521">
    <property type="component" value="Unassembled WGS sequence"/>
</dbReference>
<name>A0A0G1IJD4_9BACT</name>
<comment type="similarity">
    <text evidence="2">Belongs to the VKOR family.</text>
</comment>
<dbReference type="SMART" id="SM00756">
    <property type="entry name" value="VKc"/>
    <property type="match status" value="1"/>
</dbReference>
<feature type="transmembrane region" description="Helical" evidence="10">
    <location>
        <begin position="46"/>
        <end position="71"/>
    </location>
</feature>
<dbReference type="Pfam" id="PF07884">
    <property type="entry name" value="VKOR"/>
    <property type="match status" value="1"/>
</dbReference>
<keyword evidence="9" id="KW-0676">Redox-active center</keyword>
<proteinExistence type="inferred from homology"/>
<evidence type="ECO:0000256" key="9">
    <source>
        <dbReference type="ARBA" id="ARBA00023284"/>
    </source>
</evidence>
<dbReference type="CDD" id="cd12916">
    <property type="entry name" value="VKOR_1"/>
    <property type="match status" value="1"/>
</dbReference>
<feature type="transmembrane region" description="Helical" evidence="10">
    <location>
        <begin position="83"/>
        <end position="101"/>
    </location>
</feature>
<gene>
    <name evidence="12" type="ORF">UW52_C0054G0007</name>
</gene>
<evidence type="ECO:0000256" key="4">
    <source>
        <dbReference type="ARBA" id="ARBA00022719"/>
    </source>
</evidence>
<keyword evidence="6" id="KW-0560">Oxidoreductase</keyword>
<dbReference type="GO" id="GO:0016491">
    <property type="term" value="F:oxidoreductase activity"/>
    <property type="evidence" value="ECO:0007669"/>
    <property type="project" value="UniProtKB-KW"/>
</dbReference>
<feature type="transmembrane region" description="Helical" evidence="10">
    <location>
        <begin position="107"/>
        <end position="131"/>
    </location>
</feature>
<evidence type="ECO:0000313" key="13">
    <source>
        <dbReference type="Proteomes" id="UP000034521"/>
    </source>
</evidence>
<comment type="caution">
    <text evidence="12">The sequence shown here is derived from an EMBL/GenBank/DDBJ whole genome shotgun (WGS) entry which is preliminary data.</text>
</comment>
<evidence type="ECO:0000256" key="5">
    <source>
        <dbReference type="ARBA" id="ARBA00022989"/>
    </source>
</evidence>
<organism evidence="12 13">
    <name type="scientific">Candidatus Gottesmanbacteria bacterium GW2011_GWA1_44_24b</name>
    <dbReference type="NCBI Taxonomy" id="1618437"/>
    <lineage>
        <taxon>Bacteria</taxon>
        <taxon>Candidatus Gottesmaniibacteriota</taxon>
    </lineage>
</organism>
<keyword evidence="8" id="KW-1015">Disulfide bond</keyword>
<accession>A0A0G1IJD4</accession>
<dbReference type="InterPro" id="IPR038354">
    <property type="entry name" value="VKOR_sf"/>
</dbReference>
<keyword evidence="5 10" id="KW-1133">Transmembrane helix</keyword>
<evidence type="ECO:0000256" key="2">
    <source>
        <dbReference type="ARBA" id="ARBA00006214"/>
    </source>
</evidence>
<evidence type="ECO:0000313" key="12">
    <source>
        <dbReference type="EMBL" id="KKT58968.1"/>
    </source>
</evidence>
<dbReference type="Gene3D" id="1.20.1440.130">
    <property type="entry name" value="VKOR domain"/>
    <property type="match status" value="1"/>
</dbReference>
<keyword evidence="4" id="KW-0874">Quinone</keyword>
<feature type="domain" description="Vitamin K epoxide reductase" evidence="11">
    <location>
        <begin position="1"/>
        <end position="134"/>
    </location>
</feature>
<reference evidence="12 13" key="1">
    <citation type="journal article" date="2015" name="Nature">
        <title>rRNA introns, odd ribosomes, and small enigmatic genomes across a large radiation of phyla.</title>
        <authorList>
            <person name="Brown C.T."/>
            <person name="Hug L.A."/>
            <person name="Thomas B.C."/>
            <person name="Sharon I."/>
            <person name="Castelle C.J."/>
            <person name="Singh A."/>
            <person name="Wilkins M.J."/>
            <person name="Williams K.H."/>
            <person name="Banfield J.F."/>
        </authorList>
    </citation>
    <scope>NUCLEOTIDE SEQUENCE [LARGE SCALE GENOMIC DNA]</scope>
</reference>
<evidence type="ECO:0000256" key="1">
    <source>
        <dbReference type="ARBA" id="ARBA00004141"/>
    </source>
</evidence>
<evidence type="ECO:0000256" key="7">
    <source>
        <dbReference type="ARBA" id="ARBA00023136"/>
    </source>
</evidence>